<evidence type="ECO:0000313" key="3">
    <source>
        <dbReference type="Proteomes" id="UP000574390"/>
    </source>
</evidence>
<dbReference type="AlphaFoldDB" id="A0A7J6S0G0"/>
<feature type="compositionally biased region" description="Polar residues" evidence="1">
    <location>
        <begin position="175"/>
        <end position="184"/>
    </location>
</feature>
<dbReference type="Gene3D" id="2.40.70.10">
    <property type="entry name" value="Acid Proteases"/>
    <property type="match status" value="1"/>
</dbReference>
<dbReference type="InterPro" id="IPR021109">
    <property type="entry name" value="Peptidase_aspartic_dom_sf"/>
</dbReference>
<reference evidence="2 3" key="1">
    <citation type="submission" date="2020-04" db="EMBL/GenBank/DDBJ databases">
        <title>Perkinsus olseni comparative genomics.</title>
        <authorList>
            <person name="Bogema D.R."/>
        </authorList>
    </citation>
    <scope>NUCLEOTIDE SEQUENCE [LARGE SCALE GENOMIC DNA]</scope>
    <source>
        <strain evidence="2">ATCC PRA-205</strain>
    </source>
</reference>
<name>A0A7J6S0G0_PEROL</name>
<comment type="caution">
    <text evidence="2">The sequence shown here is derived from an EMBL/GenBank/DDBJ whole genome shotgun (WGS) entry which is preliminary data.</text>
</comment>
<dbReference type="Proteomes" id="UP000574390">
    <property type="component" value="Unassembled WGS sequence"/>
</dbReference>
<organism evidence="2 3">
    <name type="scientific">Perkinsus olseni</name>
    <name type="common">Perkinsus atlanticus</name>
    <dbReference type="NCBI Taxonomy" id="32597"/>
    <lineage>
        <taxon>Eukaryota</taxon>
        <taxon>Sar</taxon>
        <taxon>Alveolata</taxon>
        <taxon>Perkinsozoa</taxon>
        <taxon>Perkinsea</taxon>
        <taxon>Perkinsida</taxon>
        <taxon>Perkinsidae</taxon>
        <taxon>Perkinsus</taxon>
    </lineage>
</organism>
<dbReference type="SUPFAM" id="SSF50630">
    <property type="entry name" value="Acid proteases"/>
    <property type="match status" value="1"/>
</dbReference>
<dbReference type="CDD" id="cd00303">
    <property type="entry name" value="retropepsin_like"/>
    <property type="match status" value="1"/>
</dbReference>
<gene>
    <name evidence="2" type="ORF">FOZ62_003186</name>
</gene>
<evidence type="ECO:0000256" key="1">
    <source>
        <dbReference type="SAM" id="MobiDB-lite"/>
    </source>
</evidence>
<proteinExistence type="predicted"/>
<protein>
    <submittedName>
        <fullName evidence="2">Uncharacterized protein</fullName>
    </submittedName>
</protein>
<feature type="region of interest" description="Disordered" evidence="1">
    <location>
        <begin position="164"/>
        <end position="184"/>
    </location>
</feature>
<feature type="non-terminal residue" evidence="2">
    <location>
        <position position="1"/>
    </location>
</feature>
<accession>A0A7J6S0G0</accession>
<evidence type="ECO:0000313" key="2">
    <source>
        <dbReference type="EMBL" id="KAF4726035.1"/>
    </source>
</evidence>
<sequence>DAHAVDVLNVDDQQAADAWSVKLSTKPNLCPITIEDISIYGLVDSGSSAAFIKSSIVDKLVEKGYKLRIYPIRNVPAIYADGSKKNIEKEVLLQCCIANKVFILPLLVVDELSYDAILGRSVLGVIGTQIEYHYGTSNDVGDLQSKLQDAFNVNDNVQLASAGRDNSDVRDVSSLPVSESGGSRSHQSVAINVFAHVQIIGSDVIECNGLSLDYSILSSVADDDMALFDSSEEETLDGSQCLMLLIIVMLRIIEDLEDQVRDTPSQQYRLIFDWPYKDPKKANKSWTPDHLLAQLSDEQRDLWFKELDKYASRRWWQPYDDKKPHDALIALKTPLLVVQ</sequence>
<dbReference type="EMBL" id="JABANM010018479">
    <property type="protein sequence ID" value="KAF4726035.1"/>
    <property type="molecule type" value="Genomic_DNA"/>
</dbReference>